<organism evidence="1 2">
    <name type="scientific">Acaulospora colombiana</name>
    <dbReference type="NCBI Taxonomy" id="27376"/>
    <lineage>
        <taxon>Eukaryota</taxon>
        <taxon>Fungi</taxon>
        <taxon>Fungi incertae sedis</taxon>
        <taxon>Mucoromycota</taxon>
        <taxon>Glomeromycotina</taxon>
        <taxon>Glomeromycetes</taxon>
        <taxon>Diversisporales</taxon>
        <taxon>Acaulosporaceae</taxon>
        <taxon>Acaulospora</taxon>
    </lineage>
</organism>
<evidence type="ECO:0000313" key="1">
    <source>
        <dbReference type="EMBL" id="CAG8540198.1"/>
    </source>
</evidence>
<gene>
    <name evidence="1" type="ORF">ACOLOM_LOCUS4443</name>
</gene>
<accession>A0ACA9LMW7</accession>
<reference evidence="1" key="1">
    <citation type="submission" date="2021-06" db="EMBL/GenBank/DDBJ databases">
        <authorList>
            <person name="Kallberg Y."/>
            <person name="Tangrot J."/>
            <person name="Rosling A."/>
        </authorList>
    </citation>
    <scope>NUCLEOTIDE SEQUENCE</scope>
    <source>
        <strain evidence="1">CL356</strain>
    </source>
</reference>
<sequence length="495" mass="53923">MTRLTANPLPVDPTSRKATAVNLFSASRPYMRGLHFSWISFLTAFTGWFSVSPLLPSITKDLNLTPAQVGDGNIASVSSTIVFRVFIGLMCDRLGPKRVMASVLILGAIPTALAGLVRNNTDLVIVRFFIGILGASFVPCQFWTTQLFNSNAVGVANAIAAGWGNMGGGLTYLLMPLIFDLINRYYPYNVAWRLAMIFPAFLCIIVGVIIVYFSDDCPEGDWSNRGLPTLLIDEAEEDEKISRISVATERRTAVKVHKIPTAFHYLLVLINPNVILMMIMYGCSFGVEVAVDNVIGGFFYSRFGLSQTLSGLIGSIFGLLNIFSRASGGLTSDYLNRRLGVRGRLFCQFFFFFFQGAAFILFRFTSGTLSGAIVTMILISYFTEVINQLLLHLTAMGINDNLFLSFALQMQVCCGTSFAIVPYLDPAAVGIVSGLVGSGGNMGGLVFAAIFKAFSSDILNGFLVIGVIVIASSFLPFLMSINGRTLIFGNLKRNF</sequence>
<evidence type="ECO:0000313" key="2">
    <source>
        <dbReference type="Proteomes" id="UP000789525"/>
    </source>
</evidence>
<comment type="caution">
    <text evidence="1">The sequence shown here is derived from an EMBL/GenBank/DDBJ whole genome shotgun (WGS) entry which is preliminary data.</text>
</comment>
<keyword evidence="2" id="KW-1185">Reference proteome</keyword>
<protein>
    <submittedName>
        <fullName evidence="1">3014_t:CDS:1</fullName>
    </submittedName>
</protein>
<name>A0ACA9LMW7_9GLOM</name>
<proteinExistence type="predicted"/>
<dbReference type="EMBL" id="CAJVPT010007316">
    <property type="protein sequence ID" value="CAG8540198.1"/>
    <property type="molecule type" value="Genomic_DNA"/>
</dbReference>
<dbReference type="Proteomes" id="UP000789525">
    <property type="component" value="Unassembled WGS sequence"/>
</dbReference>